<gene>
    <name evidence="2" type="ORF">SAMN05216288_0313</name>
</gene>
<evidence type="ECO:0000313" key="3">
    <source>
        <dbReference type="Proteomes" id="UP000184305"/>
    </source>
</evidence>
<organism evidence="2 3">
    <name type="scientific">Phytopseudomonas punonensis</name>
    <dbReference type="NCBI Taxonomy" id="1220495"/>
    <lineage>
        <taxon>Bacteria</taxon>
        <taxon>Pseudomonadati</taxon>
        <taxon>Pseudomonadota</taxon>
        <taxon>Gammaproteobacteria</taxon>
        <taxon>Pseudomonadales</taxon>
        <taxon>Pseudomonadaceae</taxon>
        <taxon>Phytopseudomonas</taxon>
    </lineage>
</organism>
<evidence type="ECO:0000313" key="2">
    <source>
        <dbReference type="EMBL" id="SHN01994.1"/>
    </source>
</evidence>
<keyword evidence="1" id="KW-1133">Transmembrane helix</keyword>
<evidence type="ECO:0000256" key="1">
    <source>
        <dbReference type="SAM" id="Phobius"/>
    </source>
</evidence>
<sequence length="142" mass="15563">MIDKILKFIAPFLASHLHKGPVSIHGALKGMSYGQAAIAFTVFINDAVNQNYFMAAFTFIFPIFIALGAVFGVMAQQENKNGNLLVVATFVFLLITTLHSIALFVFFFSFNAFAGLAFLLSFIAIFNIFGFAAKIYGDLSKD</sequence>
<feature type="transmembrane region" description="Helical" evidence="1">
    <location>
        <begin position="52"/>
        <end position="73"/>
    </location>
</feature>
<dbReference type="AlphaFoldDB" id="A0A1M7NE21"/>
<accession>A0A1M7NE21</accession>
<feature type="transmembrane region" description="Helical" evidence="1">
    <location>
        <begin position="85"/>
        <end position="107"/>
    </location>
</feature>
<name>A0A1M7NE21_9GAMM</name>
<protein>
    <submittedName>
        <fullName evidence="2">Uncharacterized protein</fullName>
    </submittedName>
</protein>
<keyword evidence="1" id="KW-0472">Membrane</keyword>
<feature type="transmembrane region" description="Helical" evidence="1">
    <location>
        <begin position="113"/>
        <end position="136"/>
    </location>
</feature>
<dbReference type="OrthoDB" id="9959185at2"/>
<keyword evidence="3" id="KW-1185">Reference proteome</keyword>
<keyword evidence="1" id="KW-0812">Transmembrane</keyword>
<dbReference type="Proteomes" id="UP000184305">
    <property type="component" value="Unassembled WGS sequence"/>
</dbReference>
<dbReference type="EMBL" id="FRBQ01000011">
    <property type="protein sequence ID" value="SHN01994.1"/>
    <property type="molecule type" value="Genomic_DNA"/>
</dbReference>
<dbReference type="RefSeq" id="WP_073268346.1">
    <property type="nucleotide sequence ID" value="NZ_FRBQ01000011.1"/>
</dbReference>
<reference evidence="3" key="1">
    <citation type="submission" date="2016-11" db="EMBL/GenBank/DDBJ databases">
        <authorList>
            <person name="Varghese N."/>
            <person name="Submissions S."/>
        </authorList>
    </citation>
    <scope>NUCLEOTIDE SEQUENCE [LARGE SCALE GENOMIC DNA]</scope>
    <source>
        <strain evidence="3">CECT 8089</strain>
    </source>
</reference>
<proteinExistence type="predicted"/>